<evidence type="ECO:0000313" key="1">
    <source>
        <dbReference type="EMBL" id="WAN63200.1"/>
    </source>
</evidence>
<name>A0ABY7BT84_9MOLU</name>
<keyword evidence="2" id="KW-1185">Reference proteome</keyword>
<organism evidence="1 2">
    <name type="scientific">Candidatus Phytoplasma rubi</name>
    <dbReference type="NCBI Taxonomy" id="399025"/>
    <lineage>
        <taxon>Bacteria</taxon>
        <taxon>Bacillati</taxon>
        <taxon>Mycoplasmatota</taxon>
        <taxon>Mollicutes</taxon>
        <taxon>Acholeplasmatales</taxon>
        <taxon>Acholeplasmataceae</taxon>
        <taxon>Candidatus Phytoplasma</taxon>
        <taxon>16SrV (Elm yellows group)</taxon>
    </lineage>
</organism>
<reference evidence="1 2" key="1">
    <citation type="journal article" date="2023" name="Microbiol. Resour. Announc.">
        <title>Complete Genome of 'Candidatus Phytoplasma rubi' RS, a Phytopathogenic Bacterium Associated with Rubus Stunt Disease.</title>
        <authorList>
            <person name="Duckeck D."/>
            <person name="Zubert C."/>
            <person name="Bohm J.W."/>
            <person name="Carminati G."/>
            <person name="Schneider B."/>
            <person name="Kube M."/>
        </authorList>
    </citation>
    <scope>NUCLEOTIDE SEQUENCE [LARGE SCALE GENOMIC DNA]</scope>
    <source>
        <strain evidence="1 2">RS</strain>
    </source>
</reference>
<proteinExistence type="predicted"/>
<dbReference type="Proteomes" id="UP001164727">
    <property type="component" value="Chromosome"/>
</dbReference>
<dbReference type="EMBL" id="CP114006">
    <property type="protein sequence ID" value="WAN63200.1"/>
    <property type="molecule type" value="Genomic_DNA"/>
</dbReference>
<accession>A0ABY7BT84</accession>
<protein>
    <submittedName>
        <fullName evidence="1">Uncharacterized protein</fullName>
    </submittedName>
</protein>
<evidence type="ECO:0000313" key="2">
    <source>
        <dbReference type="Proteomes" id="UP001164727"/>
    </source>
</evidence>
<sequence>MEFAKTKEFFMHILVTQVKMFEVKINGNNKQEEVTSSNMNFIPSNYGIGQLVFA</sequence>
<gene>
    <name evidence="1" type="ORF">RS022_02390</name>
</gene>